<reference evidence="2" key="1">
    <citation type="journal article" date="2022" name="Syst. Appl. Microbiol.">
        <title>Natronocalculus amylovorans gen. nov., sp. nov., and Natranaeroarchaeum aerophilus sp. nov., dominant culturable amylolytic natronoarchaea from hypersaline soda lakes in southwestern Siberia.</title>
        <authorList>
            <person name="Sorokin D.Y."/>
            <person name="Elcheninov A.G."/>
            <person name="Khizhniak T.V."/>
            <person name="Koenen M."/>
            <person name="Bale N.J."/>
            <person name="Damste J.S.S."/>
            <person name="Kublanov I.V."/>
        </authorList>
    </citation>
    <scope>NUCLEOTIDE SEQUENCE</scope>
    <source>
        <strain evidence="2">AArc-St2</strain>
    </source>
</reference>
<keyword evidence="1" id="KW-0472">Membrane</keyword>
<reference evidence="2" key="2">
    <citation type="submission" date="2022-02" db="EMBL/GenBank/DDBJ databases">
        <authorList>
            <person name="Elcheninov A.G."/>
            <person name="Sorokin D.Y."/>
            <person name="Kublanov I.V."/>
        </authorList>
    </citation>
    <scope>NUCLEOTIDE SEQUENCE</scope>
    <source>
        <strain evidence="2">AArc-St2</strain>
    </source>
</reference>
<evidence type="ECO:0000256" key="1">
    <source>
        <dbReference type="SAM" id="Phobius"/>
    </source>
</evidence>
<organism evidence="2 3">
    <name type="scientific">Natronocalculus amylovorans</name>
    <dbReference type="NCBI Taxonomy" id="2917812"/>
    <lineage>
        <taxon>Archaea</taxon>
        <taxon>Methanobacteriati</taxon>
        <taxon>Methanobacteriota</taxon>
        <taxon>Stenosarchaea group</taxon>
        <taxon>Halobacteria</taxon>
        <taxon>Halobacteriales</taxon>
        <taxon>Haloferacaceae</taxon>
        <taxon>Natronocalculus</taxon>
    </lineage>
</organism>
<dbReference type="AlphaFoldDB" id="A0AAE3K980"/>
<evidence type="ECO:0000313" key="2">
    <source>
        <dbReference type="EMBL" id="MCL9817270.1"/>
    </source>
</evidence>
<feature type="transmembrane region" description="Helical" evidence="1">
    <location>
        <begin position="54"/>
        <end position="75"/>
    </location>
</feature>
<comment type="caution">
    <text evidence="2">The sequence shown here is derived from an EMBL/GenBank/DDBJ whole genome shotgun (WGS) entry which is preliminary data.</text>
</comment>
<dbReference type="InterPro" id="IPR009577">
    <property type="entry name" value="Sm_multidrug_ex"/>
</dbReference>
<keyword evidence="3" id="KW-1185">Reference proteome</keyword>
<feature type="transmembrane region" description="Helical" evidence="1">
    <location>
        <begin position="113"/>
        <end position="139"/>
    </location>
</feature>
<proteinExistence type="predicted"/>
<evidence type="ECO:0000313" key="3">
    <source>
        <dbReference type="Proteomes" id="UP001203207"/>
    </source>
</evidence>
<keyword evidence="1" id="KW-1133">Transmembrane helix</keyword>
<dbReference type="RefSeq" id="WP_250584290.1">
    <property type="nucleotide sequence ID" value="NZ_JAKRVX010000003.1"/>
</dbReference>
<gene>
    <name evidence="2" type="ORF">AArcSt2_09975</name>
</gene>
<dbReference type="Proteomes" id="UP001203207">
    <property type="component" value="Unassembled WGS sequence"/>
</dbReference>
<dbReference type="EMBL" id="JAKRVX010000003">
    <property type="protein sequence ID" value="MCL9817270.1"/>
    <property type="molecule type" value="Genomic_DNA"/>
</dbReference>
<name>A0AAE3K980_9EURY</name>
<sequence length="174" mass="18928">MIAELSLVVDLGIGESLSEASGIVQYLLVFIFAAIPWVEILVVIPIAIGLGLNPFFVGIFAFVGNIATVYLLIIFHRRIATWWAERKSRDPDKPTENDDTGRSSRARQLWKKYGIAGLALAAPIVTGVHLAAFIAMLAGSRGRVVGWWMTVSMAIWTVVIVIGSIYGLGFLGII</sequence>
<protein>
    <submittedName>
        <fullName evidence="2">Small multi-drug export protein</fullName>
    </submittedName>
</protein>
<accession>A0AAE3K980</accession>
<feature type="transmembrane region" description="Helical" evidence="1">
    <location>
        <begin position="26"/>
        <end position="48"/>
    </location>
</feature>
<dbReference type="Pfam" id="PF06695">
    <property type="entry name" value="Sm_multidrug_ex"/>
    <property type="match status" value="1"/>
</dbReference>
<feature type="transmembrane region" description="Helical" evidence="1">
    <location>
        <begin position="145"/>
        <end position="173"/>
    </location>
</feature>
<keyword evidence="1" id="KW-0812">Transmembrane</keyword>